<feature type="transmembrane region" description="Helical" evidence="2">
    <location>
        <begin position="62"/>
        <end position="84"/>
    </location>
</feature>
<dbReference type="Gene3D" id="3.30.300.250">
    <property type="match status" value="1"/>
</dbReference>
<dbReference type="AlphaFoldDB" id="A0A506Y6Y1"/>
<dbReference type="Proteomes" id="UP000316252">
    <property type="component" value="Unassembled WGS sequence"/>
</dbReference>
<gene>
    <name evidence="3" type="ORF">FJ657_03765</name>
</gene>
<dbReference type="RefSeq" id="WP_141162302.1">
    <property type="nucleotide sequence ID" value="NZ_VHQG01000001.1"/>
</dbReference>
<keyword evidence="4" id="KW-1185">Reference proteome</keyword>
<feature type="region of interest" description="Disordered" evidence="1">
    <location>
        <begin position="1"/>
        <end position="52"/>
    </location>
</feature>
<dbReference type="EMBL" id="VHQG01000001">
    <property type="protein sequence ID" value="TPW77775.1"/>
    <property type="molecule type" value="Genomic_DNA"/>
</dbReference>
<dbReference type="OrthoDB" id="5020118at2"/>
<feature type="compositionally biased region" description="Low complexity" evidence="1">
    <location>
        <begin position="1"/>
        <end position="50"/>
    </location>
</feature>
<keyword evidence="2" id="KW-0812">Transmembrane</keyword>
<reference evidence="3 4" key="1">
    <citation type="submission" date="2019-06" db="EMBL/GenBank/DDBJ databases">
        <authorList>
            <person name="Li F."/>
        </authorList>
    </citation>
    <scope>NUCLEOTIDE SEQUENCE [LARGE SCALE GENOMIC DNA]</scope>
    <source>
        <strain evidence="3 4">10F1D-1</strain>
    </source>
</reference>
<protein>
    <submittedName>
        <fullName evidence="3">Uncharacterized protein</fullName>
    </submittedName>
</protein>
<accession>A0A506Y6Y1</accession>
<sequence>MSNPQQPGEQPIQQGQPGQVGQPYGGPEQPGQPSGAPGQPGQQAAFVPGQYTPAPKRSRKGLIIGLSIVAAVIIIGGAVAGVFLSRAVTSVADAASSPSGLAKLGAEAANKQQKLPYDVDQYTTLESITSSGPKIQYTYTVHGIDPAALTKDALVSGVQPQLCSTSATKKLLDEGVVMAYRYTVEETGDRIDFQVTKSDC</sequence>
<comment type="caution">
    <text evidence="3">The sequence shown here is derived from an EMBL/GenBank/DDBJ whole genome shotgun (WGS) entry which is preliminary data.</text>
</comment>
<keyword evidence="2" id="KW-0472">Membrane</keyword>
<name>A0A506Y6Y1_9MICO</name>
<evidence type="ECO:0000313" key="3">
    <source>
        <dbReference type="EMBL" id="TPW77775.1"/>
    </source>
</evidence>
<evidence type="ECO:0000313" key="4">
    <source>
        <dbReference type="Proteomes" id="UP000316252"/>
    </source>
</evidence>
<organism evidence="3 4">
    <name type="scientific">Schumannella soli</name>
    <dbReference type="NCBI Taxonomy" id="2590779"/>
    <lineage>
        <taxon>Bacteria</taxon>
        <taxon>Bacillati</taxon>
        <taxon>Actinomycetota</taxon>
        <taxon>Actinomycetes</taxon>
        <taxon>Micrococcales</taxon>
        <taxon>Microbacteriaceae</taxon>
        <taxon>Schumannella</taxon>
    </lineage>
</organism>
<evidence type="ECO:0000256" key="2">
    <source>
        <dbReference type="SAM" id="Phobius"/>
    </source>
</evidence>
<proteinExistence type="predicted"/>
<keyword evidence="2" id="KW-1133">Transmembrane helix</keyword>
<evidence type="ECO:0000256" key="1">
    <source>
        <dbReference type="SAM" id="MobiDB-lite"/>
    </source>
</evidence>